<dbReference type="FunFam" id="2.20.100.10:FF:000006">
    <property type="entry name" value="A disintegrin and metalloproteinase with thrombospondin motifs 1"/>
    <property type="match status" value="1"/>
</dbReference>
<dbReference type="PANTHER" id="PTHR13723:SF141">
    <property type="entry name" value="A DISINTEGRIN AND METALLOPROTEINASE WITH THROMBOSPONDIN MOTIFS 2"/>
    <property type="match status" value="1"/>
</dbReference>
<feature type="compositionally biased region" description="Polar residues" evidence="18">
    <location>
        <begin position="1316"/>
        <end position="1336"/>
    </location>
</feature>
<feature type="compositionally biased region" description="Low complexity" evidence="18">
    <location>
        <begin position="1522"/>
        <end position="1532"/>
    </location>
</feature>
<evidence type="ECO:0000256" key="13">
    <source>
        <dbReference type="ARBA" id="ARBA00023180"/>
    </source>
</evidence>
<dbReference type="CDD" id="cd04273">
    <property type="entry name" value="ZnMc_ADAMTS_like"/>
    <property type="match status" value="1"/>
</dbReference>
<feature type="compositionally biased region" description="Low complexity" evidence="18">
    <location>
        <begin position="1576"/>
        <end position="1593"/>
    </location>
</feature>
<dbReference type="Pfam" id="PF01562">
    <property type="entry name" value="Pep_M12B_propep"/>
    <property type="match status" value="1"/>
</dbReference>
<evidence type="ECO:0000256" key="10">
    <source>
        <dbReference type="ARBA" id="ARBA00023049"/>
    </source>
</evidence>
<feature type="signal peptide" evidence="19">
    <location>
        <begin position="1"/>
        <end position="22"/>
    </location>
</feature>
<dbReference type="Proteomes" id="UP000028760">
    <property type="component" value="Unassembled WGS sequence"/>
</dbReference>
<dbReference type="RefSeq" id="XP_007548384.1">
    <property type="nucleotide sequence ID" value="XM_007548322.2"/>
</dbReference>
<dbReference type="InterPro" id="IPR036383">
    <property type="entry name" value="TSP1_rpt_sf"/>
</dbReference>
<dbReference type="OMA" id="CSHEYLA"/>
<dbReference type="Gene3D" id="2.60.120.830">
    <property type="match status" value="1"/>
</dbReference>
<dbReference type="Gene3D" id="3.40.390.10">
    <property type="entry name" value="Collagenase (Catalytic Domain)"/>
    <property type="match status" value="1"/>
</dbReference>
<feature type="active site" evidence="14 17">
    <location>
        <position position="410"/>
    </location>
</feature>
<name>A0A087XMB5_POEFO</name>
<feature type="compositionally biased region" description="Basic and acidic residues" evidence="18">
    <location>
        <begin position="84"/>
        <end position="94"/>
    </location>
</feature>
<dbReference type="GO" id="GO:0031012">
    <property type="term" value="C:extracellular matrix"/>
    <property type="evidence" value="ECO:0007669"/>
    <property type="project" value="TreeGrafter"/>
</dbReference>
<evidence type="ECO:0000256" key="19">
    <source>
        <dbReference type="SAM" id="SignalP"/>
    </source>
</evidence>
<feature type="compositionally biased region" description="Polar residues" evidence="18">
    <location>
        <begin position="1364"/>
        <end position="1386"/>
    </location>
</feature>
<dbReference type="eggNOG" id="KOG3538">
    <property type="taxonomic scope" value="Eukaryota"/>
</dbReference>
<evidence type="ECO:0000256" key="9">
    <source>
        <dbReference type="ARBA" id="ARBA00022833"/>
    </source>
</evidence>
<keyword evidence="8" id="KW-0378">Hydrolase</keyword>
<feature type="binding site" evidence="15">
    <location>
        <position position="362"/>
    </location>
    <ligand>
        <name>Ca(2+)</name>
        <dbReference type="ChEBI" id="CHEBI:29108"/>
        <label>1</label>
    </ligand>
</feature>
<evidence type="ECO:0000256" key="14">
    <source>
        <dbReference type="PIRSR" id="PIRSR613273-1"/>
    </source>
</evidence>
<evidence type="ECO:0000256" key="1">
    <source>
        <dbReference type="ARBA" id="ARBA00004498"/>
    </source>
</evidence>
<feature type="disulfide bond" evidence="16">
    <location>
        <begin position="540"/>
        <end position="551"/>
    </location>
</feature>
<feature type="disulfide bond" evidence="16">
    <location>
        <begin position="493"/>
        <end position="518"/>
    </location>
</feature>
<evidence type="ECO:0000256" key="5">
    <source>
        <dbReference type="ARBA" id="ARBA00022723"/>
    </source>
</evidence>
<feature type="compositionally biased region" description="Low complexity" evidence="18">
    <location>
        <begin position="1617"/>
        <end position="1633"/>
    </location>
</feature>
<evidence type="ECO:0000313" key="22">
    <source>
        <dbReference type="Ensembl" id="ENSPFOP00000006918.2"/>
    </source>
</evidence>
<dbReference type="FunFam" id="3.40.1620.60:FF:000001">
    <property type="entry name" value="A disintegrin and metalloproteinase with thrombospondin motifs 3"/>
    <property type="match status" value="1"/>
</dbReference>
<evidence type="ECO:0000256" key="18">
    <source>
        <dbReference type="SAM" id="MobiDB-lite"/>
    </source>
</evidence>
<dbReference type="SUPFAM" id="SSF82895">
    <property type="entry name" value="TSP-1 type 1 repeat"/>
    <property type="match status" value="4"/>
</dbReference>
<dbReference type="OrthoDB" id="5855429at2759"/>
<dbReference type="SUPFAM" id="SSF55486">
    <property type="entry name" value="Metalloproteases ('zincins'), catalytic domain"/>
    <property type="match status" value="1"/>
</dbReference>
<feature type="binding site" evidence="15">
    <location>
        <position position="270"/>
    </location>
    <ligand>
        <name>Ca(2+)</name>
        <dbReference type="ChEBI" id="CHEBI:29108"/>
        <label>1</label>
    </ligand>
</feature>
<keyword evidence="3" id="KW-0272">Extracellular matrix</keyword>
<feature type="binding site" evidence="15 17">
    <location>
        <position position="419"/>
    </location>
    <ligand>
        <name>Zn(2+)</name>
        <dbReference type="ChEBI" id="CHEBI:29105"/>
        <note>catalytic</note>
    </ligand>
</feature>
<dbReference type="InterPro" id="IPR024079">
    <property type="entry name" value="MetalloPept_cat_dom_sf"/>
</dbReference>
<dbReference type="PROSITE" id="PS50215">
    <property type="entry name" value="ADAM_MEPRO"/>
    <property type="match status" value="1"/>
</dbReference>
<dbReference type="InterPro" id="IPR010909">
    <property type="entry name" value="PLAC"/>
</dbReference>
<keyword evidence="11" id="KW-0865">Zymogen</keyword>
<feature type="disulfide bond" evidence="16">
    <location>
        <begin position="344"/>
        <end position="393"/>
    </location>
</feature>
<feature type="binding site" evidence="15">
    <location>
        <position position="469"/>
    </location>
    <ligand>
        <name>Ca(2+)</name>
        <dbReference type="ChEBI" id="CHEBI:29108"/>
        <label>1</label>
    </ligand>
</feature>
<evidence type="ECO:0000259" key="21">
    <source>
        <dbReference type="PROSITE" id="PS50900"/>
    </source>
</evidence>
<feature type="disulfide bond" evidence="16">
    <location>
        <begin position="426"/>
        <end position="452"/>
    </location>
</feature>
<feature type="compositionally biased region" description="Low complexity" evidence="18">
    <location>
        <begin position="1675"/>
        <end position="1712"/>
    </location>
</feature>
<comment type="caution">
    <text evidence="17">Lacks conserved residue(s) required for the propagation of feature annotation.</text>
</comment>
<accession>A0A087XMB5</accession>
<comment type="subcellular location">
    <subcellularLocation>
        <location evidence="1">Secreted</location>
        <location evidence="1">Extracellular space</location>
        <location evidence="1">Extracellular matrix</location>
    </subcellularLocation>
</comment>
<dbReference type="EMBL" id="AYCK01003002">
    <property type="status" value="NOT_ANNOTATED_CDS"/>
    <property type="molecule type" value="Genomic_DNA"/>
</dbReference>
<dbReference type="Pfam" id="PF19236">
    <property type="entry name" value="ADAMTS_CR_3"/>
    <property type="match status" value="1"/>
</dbReference>
<keyword evidence="23" id="KW-1185">Reference proteome</keyword>
<feature type="binding site" evidence="15">
    <location>
        <position position="270"/>
    </location>
    <ligand>
        <name>Ca(2+)</name>
        <dbReference type="ChEBI" id="CHEBI:29108"/>
        <label>2</label>
    </ligand>
</feature>
<feature type="domain" description="PLAC" evidence="21">
    <location>
        <begin position="1053"/>
        <end position="1091"/>
    </location>
</feature>
<feature type="compositionally biased region" description="Polar residues" evidence="18">
    <location>
        <begin position="1638"/>
        <end position="1660"/>
    </location>
</feature>
<dbReference type="InterPro" id="IPR002870">
    <property type="entry name" value="Peptidase_M12B_N"/>
</dbReference>
<dbReference type="EMBL" id="AYCK01002999">
    <property type="status" value="NOT_ANNOTATED_CDS"/>
    <property type="molecule type" value="Genomic_DNA"/>
</dbReference>
<feature type="chain" id="PRO_5001833188" evidence="19">
    <location>
        <begin position="23"/>
        <end position="2159"/>
    </location>
</feature>
<feature type="compositionally biased region" description="Basic and acidic residues" evidence="18">
    <location>
        <begin position="1338"/>
        <end position="1363"/>
    </location>
</feature>
<dbReference type="GO" id="GO:0006508">
    <property type="term" value="P:proteolysis"/>
    <property type="evidence" value="ECO:0007669"/>
    <property type="project" value="UniProtKB-KW"/>
</dbReference>
<dbReference type="Ensembl" id="ENSPFOT00000006930.2">
    <property type="protein sequence ID" value="ENSPFOP00000006918.2"/>
    <property type="gene ID" value="ENSPFOG00000006583.2"/>
</dbReference>
<dbReference type="Pfam" id="PF00090">
    <property type="entry name" value="TSP_1"/>
    <property type="match status" value="1"/>
</dbReference>
<dbReference type="Pfam" id="PF17771">
    <property type="entry name" value="ADAMTS_CR_2"/>
    <property type="match status" value="1"/>
</dbReference>
<dbReference type="Pfam" id="PF05986">
    <property type="entry name" value="ADAMTS_spacer1"/>
    <property type="match status" value="1"/>
</dbReference>
<dbReference type="EMBL" id="AYCK01002998">
    <property type="status" value="NOT_ANNOTATED_CDS"/>
    <property type="molecule type" value="Genomic_DNA"/>
</dbReference>
<feature type="compositionally biased region" description="Low complexity" evidence="18">
    <location>
        <begin position="1487"/>
        <end position="1497"/>
    </location>
</feature>
<dbReference type="GO" id="GO:0046872">
    <property type="term" value="F:metal ion binding"/>
    <property type="evidence" value="ECO:0007669"/>
    <property type="project" value="UniProtKB-KW"/>
</dbReference>
<feature type="compositionally biased region" description="Polar residues" evidence="18">
    <location>
        <begin position="1805"/>
        <end position="1815"/>
    </location>
</feature>
<dbReference type="Gene3D" id="3.40.1620.60">
    <property type="match status" value="1"/>
</dbReference>
<dbReference type="GeneTree" id="ENSGT00940000156647"/>
<feature type="compositionally biased region" description="Polar residues" evidence="18">
    <location>
        <begin position="1298"/>
        <end position="1307"/>
    </location>
</feature>
<dbReference type="PROSITE" id="PS50900">
    <property type="entry name" value="PLAC"/>
    <property type="match status" value="1"/>
</dbReference>
<feature type="compositionally biased region" description="Polar residues" evidence="18">
    <location>
        <begin position="1554"/>
        <end position="1573"/>
    </location>
</feature>
<dbReference type="InterPro" id="IPR010294">
    <property type="entry name" value="ADAMTS_spacer1"/>
</dbReference>
<dbReference type="Gene3D" id="2.20.100.10">
    <property type="entry name" value="Thrombospondin type-1 (TSP1) repeat"/>
    <property type="match status" value="4"/>
</dbReference>
<reference evidence="23" key="1">
    <citation type="submission" date="2013-10" db="EMBL/GenBank/DDBJ databases">
        <authorList>
            <person name="Schartl M."/>
            <person name="Warren W."/>
        </authorList>
    </citation>
    <scope>NUCLEOTIDE SEQUENCE [LARGE SCALE GENOMIC DNA]</scope>
    <source>
        <strain evidence="23">female</strain>
    </source>
</reference>
<keyword evidence="6 19" id="KW-0732">Signal</keyword>
<protein>
    <submittedName>
        <fullName evidence="22">A disintegrin and metalloproteinase with thrombospondin motifs 2-like</fullName>
    </submittedName>
</protein>
<feature type="disulfide bond" evidence="16">
    <location>
        <begin position="504"/>
        <end position="527"/>
    </location>
</feature>
<evidence type="ECO:0000256" key="7">
    <source>
        <dbReference type="ARBA" id="ARBA00022737"/>
    </source>
</evidence>
<keyword evidence="10" id="KW-0482">Metalloprotease</keyword>
<dbReference type="InterPro" id="IPR041645">
    <property type="entry name" value="ADAMTS_CR_2"/>
</dbReference>
<dbReference type="Pfam" id="PF19030">
    <property type="entry name" value="TSP1_ADAMTS"/>
    <property type="match status" value="3"/>
</dbReference>
<keyword evidence="5 15" id="KW-0479">Metal-binding</keyword>
<evidence type="ECO:0000256" key="15">
    <source>
        <dbReference type="PIRSR" id="PIRSR613273-2"/>
    </source>
</evidence>
<dbReference type="InterPro" id="IPR001590">
    <property type="entry name" value="Peptidase_M12B"/>
</dbReference>
<keyword evidence="9 15" id="KW-0862">Zinc</keyword>
<feature type="compositionally biased region" description="Polar residues" evidence="18">
    <location>
        <begin position="1739"/>
        <end position="1796"/>
    </location>
</feature>
<feature type="disulfide bond" evidence="16">
    <location>
        <begin position="589"/>
        <end position="601"/>
    </location>
</feature>
<dbReference type="GO" id="GO:0004222">
    <property type="term" value="F:metalloendopeptidase activity"/>
    <property type="evidence" value="ECO:0007669"/>
    <property type="project" value="InterPro"/>
</dbReference>
<evidence type="ECO:0000256" key="6">
    <source>
        <dbReference type="ARBA" id="ARBA00022729"/>
    </source>
</evidence>
<evidence type="ECO:0000256" key="16">
    <source>
        <dbReference type="PIRSR" id="PIRSR613273-3"/>
    </source>
</evidence>
<feature type="disulfide bond" evidence="16">
    <location>
        <begin position="387"/>
        <end position="466"/>
    </location>
</feature>
<reference evidence="22" key="3">
    <citation type="submission" date="2025-09" db="UniProtKB">
        <authorList>
            <consortium name="Ensembl"/>
        </authorList>
    </citation>
    <scope>IDENTIFICATION</scope>
</reference>
<keyword evidence="7" id="KW-0677">Repeat</keyword>
<dbReference type="PANTHER" id="PTHR13723">
    <property type="entry name" value="ADAMTS A DISINTEGRIN AND METALLOPROTEASE WITH THROMBOSPONDIN MOTIFS PROTEASE"/>
    <property type="match status" value="1"/>
</dbReference>
<dbReference type="EMBL" id="AYCK01002997">
    <property type="status" value="NOT_ANNOTATED_CDS"/>
    <property type="molecule type" value="Genomic_DNA"/>
</dbReference>
<dbReference type="InterPro" id="IPR000884">
    <property type="entry name" value="TSP1_rpt"/>
</dbReference>
<feature type="binding site" evidence="15">
    <location>
        <position position="469"/>
    </location>
    <ligand>
        <name>Ca(2+)</name>
        <dbReference type="ChEBI" id="CHEBI:29108"/>
        <label>2</label>
    </ligand>
</feature>
<feature type="compositionally biased region" description="Polar residues" evidence="18">
    <location>
        <begin position="1498"/>
        <end position="1510"/>
    </location>
</feature>
<keyword evidence="15" id="KW-0106">Calcium</keyword>
<feature type="region of interest" description="Disordered" evidence="18">
    <location>
        <begin position="1295"/>
        <end position="1880"/>
    </location>
</feature>
<feature type="binding site" evidence="15 17">
    <location>
        <position position="413"/>
    </location>
    <ligand>
        <name>Zn(2+)</name>
        <dbReference type="ChEBI" id="CHEBI:29105"/>
        <note>catalytic</note>
    </ligand>
</feature>
<evidence type="ECO:0000256" key="17">
    <source>
        <dbReference type="PROSITE-ProRule" id="PRU00276"/>
    </source>
</evidence>
<feature type="compositionally biased region" description="Low complexity" evidence="18">
    <location>
        <begin position="1405"/>
        <end position="1414"/>
    </location>
</feature>
<feature type="disulfide bond" evidence="16">
    <location>
        <begin position="578"/>
        <end position="616"/>
    </location>
</feature>
<dbReference type="PRINTS" id="PR01857">
    <property type="entry name" value="ADAMTSFAMILY"/>
</dbReference>
<dbReference type="SMART" id="SM00209">
    <property type="entry name" value="TSP1"/>
    <property type="match status" value="4"/>
</dbReference>
<dbReference type="STRING" id="48698.ENSPFOP00000006918"/>
<keyword evidence="2" id="KW-0964">Secreted</keyword>
<dbReference type="InterPro" id="IPR013273">
    <property type="entry name" value="ADAMTS/ADAMTS-like"/>
</dbReference>
<proteinExistence type="predicted"/>
<dbReference type="MEROPS" id="M12.301"/>
<keyword evidence="4" id="KW-0645">Protease</keyword>
<feature type="compositionally biased region" description="Low complexity" evidence="18">
    <location>
        <begin position="1456"/>
        <end position="1473"/>
    </location>
</feature>
<evidence type="ECO:0000256" key="3">
    <source>
        <dbReference type="ARBA" id="ARBA00022530"/>
    </source>
</evidence>
<dbReference type="InterPro" id="IPR050439">
    <property type="entry name" value="ADAMTS_ADAMTS-like"/>
</dbReference>
<reference evidence="22" key="2">
    <citation type="submission" date="2025-08" db="UniProtKB">
        <authorList>
            <consortium name="Ensembl"/>
        </authorList>
    </citation>
    <scope>IDENTIFICATION</scope>
</reference>
<feature type="region of interest" description="Disordered" evidence="18">
    <location>
        <begin position="67"/>
        <end position="94"/>
    </location>
</feature>
<dbReference type="FunFam" id="3.40.390.10:FF:000008">
    <property type="entry name" value="A disintegrin and metalloproteinase with thrombospondin motifs 3"/>
    <property type="match status" value="1"/>
</dbReference>
<feature type="disulfide bond" evidence="16">
    <location>
        <begin position="574"/>
        <end position="611"/>
    </location>
</feature>
<evidence type="ECO:0000256" key="4">
    <source>
        <dbReference type="ARBA" id="ARBA00022670"/>
    </source>
</evidence>
<dbReference type="GeneID" id="103135534"/>
<dbReference type="Pfam" id="PF01421">
    <property type="entry name" value="Reprolysin"/>
    <property type="match status" value="1"/>
</dbReference>
<evidence type="ECO:0000256" key="12">
    <source>
        <dbReference type="ARBA" id="ARBA00023157"/>
    </source>
</evidence>
<dbReference type="PROSITE" id="PS50092">
    <property type="entry name" value="TSP1"/>
    <property type="match status" value="3"/>
</dbReference>
<feature type="binding site" evidence="15 17">
    <location>
        <position position="409"/>
    </location>
    <ligand>
        <name>Zn(2+)</name>
        <dbReference type="ChEBI" id="CHEBI:29105"/>
        <note>catalytic</note>
    </ligand>
</feature>
<dbReference type="GO" id="GO:0030198">
    <property type="term" value="P:extracellular matrix organization"/>
    <property type="evidence" value="ECO:0007669"/>
    <property type="project" value="InterPro"/>
</dbReference>
<evidence type="ECO:0000313" key="23">
    <source>
        <dbReference type="Proteomes" id="UP000028760"/>
    </source>
</evidence>
<comment type="cofactor">
    <cofactor evidence="15">
        <name>Zn(2+)</name>
        <dbReference type="ChEBI" id="CHEBI:29105"/>
    </cofactor>
    <text evidence="15">Binds 1 zinc ion per subunit.</text>
</comment>
<evidence type="ECO:0000259" key="20">
    <source>
        <dbReference type="PROSITE" id="PS50215"/>
    </source>
</evidence>
<sequence>MALSPGLTVLIILPAFLLHTSGLYIASSVDSLQHILGDYGLVMPISVDAEGRFLSHAVSAGRVAAGQSRRRRKREVGEGNDEWEGPRGAEENGEYHAGQERLYYNVTVFGREFHLRLRHNARLVAPGAKMEWHDDSDSIRYSEPLHDECLYVGDITDTPGGTVALSNCDGLAGMIRTEKEEFFIEPVERGDGVIEKEEDGGGGRTHIIYRSSAVKKVPISSPAADYHSRGADLGGLMDLESLYRGVQQSINNTRASRVRRQSLDRAYNIEVLLGVDDSVVQFHGKEHVQKYLLTLMNIVNEIYHDDSLGAKINVVLVRIIMLGYGKSMSLIELGNPSQSLENVCRWAFLQQKQDTGDAEYHDHAIFLTRQEFGPTGMQGYAPVTGMCHPVRSCTLNHEDGFSSAFVVAHETGHVLGMEHDGQGNRCGDEVPMGSIMAPLVQAAFHRFQWSRCSMQELGRYLHSYDCLRDDPFDHNWPSLPQLPGLHYSMNEQCRFDFGVGYTMCTAYRTFDPCKQLWCSHPDNPFFCKTKKGPPIDGTMCGNGKHCFKGHCIWLTPDIMKQDGNWGSWSEYGQCSRTCGGGVQFRTRSCDNPSPANGGRPCRGATYQFQMCNSNECEDIYSDPREEQCHASEYINKHLWLPYEHPDPNKRCHLYCQSKETRDVVLMEKLVLDGTLCSYKDPHSVCVRGECEKVGCDGVVGSSKQEDKCGVCGGDNSSCKTFKDTIMRTAKKQGFLKVLEIPRGARHLLIQELKATSHTFAVKNVASGLFFLNGENDYPESRSVIEKGVEWEYENDNDKETVQTTGPLRHGILIMMKLHGDEDVNLSYKYMMNMDGDSNIQDNMLVEDSAYEWAPKRWSYCSKACGGGKQYLRYGCRRKVDSKMVHKSFCNKSNMKPRGDIRDCNQKPCPPPIWVTGEWQNCSKPCGKTGMQVRSVTCVQPSEDNTTRLIHNKHCSDDRPESRRSCNRYPCPTQWRVGPWSQCSVTCGNGTQQRQALCHTRDNTIGLCLDSKPDTIRVCRLEPCRKGSSDLNKNGNILIQWLSRPNPNYPRISSRLPCKGDRSVFCRMEALQRHCSLSDFWRLCCKTCSTINSTKPEPNSTSTFTVKITASPTPSENILSAIFTTAQPTKTAVPATSTSTTTHVPNLTTITIDTTESSPRTTKTIPTHQLLATSIPFIPTVFSGSVSPSTDTRLGASTTPPRFSIKSSLRPSTIISTHPADTVSSPSSSTFPTSVTTDYPASTIQTLYSIPSASSTTKETPTHPPAPTSSFFLPTISPNAITTPSTSHANAEITEPLLQRTSTTSTPGAASVKGLASTPTPVTSPMESTTKTVTMQKYSPDKKIQPQTKKRVDPSQESGKKEIPQRNTTKNYVPPRNNLQKKTSITAKTGAPKKTIASHSNVKKATPTNTIPTPTAKSILPNRPPKKTIPPSTKVIKTRPPSTSPKKNILPNPTMKKATPTNTTSKDTSPSTPTAKKKSLQDKPPKKTIPSKTKVIKTNPPSTSPKTNILPNPTMKKASPTNTTSKGTSPSTHTPKKKTLQDKHPKKSIPPNTKVIKTNPPSTSVKKNIISSPTIIKATPTNTTPKETSPSTPTAKKKSLQDEPPKKTIPSNTKVIKTNPPSTSPTTNILPNPTMKKASPTNTTSKGASPSTDTAKNTLQNRHPKKSIPPNTKVIKTNPPSTSPKKTSPPKKSILPKTKVIKTNPPNINPKKNILAKPTAKKTPSNTTPSNPSAKRALNHTPNNIYSSNSTVKMSNPANTTPRMTVSKNSTKKTNPPYTGTRNASTPNATPKMTTVVNDPLKRKTPNTTSKKTAPTKNIPAKKTKSSPKKEVSLKPNPKKTTEQKKTFTKQPQTKTNLKHNPKKAPESAKSKVSVKQNKVKDMKTNQKQNTPYFATSSTPYRVFSSMIPSSSIVQVTVVSSSPSDSKASPSFINSDAPVTDRTPVMHYSDTEKESITPDPYDDFITPLNDINTEADTRTIRSSEITVTSSGEAANWTYPSGDNNKESYSSSGVVTDTVVLEDSLSMVIPTINGEDTTERAFPPWLDLSDYIPAGVPISTTTSDLPASPVPTAVPHTKEEQVTVNPEIISTLKPPQNAAENNESNSIAAFDNRVIVADSDISQNNLIPRHLRERTRNKRIQELLEEKRNFLLRMKRGNTEQ</sequence>
<feature type="compositionally biased region" description="Polar residues" evidence="18">
    <location>
        <begin position="1721"/>
        <end position="1732"/>
    </location>
</feature>
<feature type="binding site" evidence="15">
    <location>
        <position position="466"/>
    </location>
    <ligand>
        <name>Ca(2+)</name>
        <dbReference type="ChEBI" id="CHEBI:29108"/>
        <label>1</label>
    </ligand>
</feature>
<dbReference type="EMBL" id="AYCK01003000">
    <property type="status" value="NOT_ANNOTATED_CDS"/>
    <property type="molecule type" value="Genomic_DNA"/>
</dbReference>
<keyword evidence="12 16" id="KW-1015">Disulfide bond</keyword>
<dbReference type="EMBL" id="AYCK01003001">
    <property type="status" value="NOT_ANNOTATED_CDS"/>
    <property type="molecule type" value="Genomic_DNA"/>
</dbReference>
<organism evidence="22 23">
    <name type="scientific">Poecilia formosa</name>
    <name type="common">Amazon molly</name>
    <name type="synonym">Limia formosa</name>
    <dbReference type="NCBI Taxonomy" id="48698"/>
    <lineage>
        <taxon>Eukaryota</taxon>
        <taxon>Metazoa</taxon>
        <taxon>Chordata</taxon>
        <taxon>Craniata</taxon>
        <taxon>Vertebrata</taxon>
        <taxon>Euteleostomi</taxon>
        <taxon>Actinopterygii</taxon>
        <taxon>Neopterygii</taxon>
        <taxon>Teleostei</taxon>
        <taxon>Neoteleostei</taxon>
        <taxon>Acanthomorphata</taxon>
        <taxon>Ovalentaria</taxon>
        <taxon>Atherinomorphae</taxon>
        <taxon>Cyprinodontiformes</taxon>
        <taxon>Poeciliidae</taxon>
        <taxon>Poeciliinae</taxon>
        <taxon>Poecilia</taxon>
    </lineage>
</organism>
<evidence type="ECO:0000256" key="2">
    <source>
        <dbReference type="ARBA" id="ARBA00022525"/>
    </source>
</evidence>
<evidence type="ECO:0000256" key="8">
    <source>
        <dbReference type="ARBA" id="ARBA00022801"/>
    </source>
</evidence>
<feature type="domain" description="Peptidase M12B" evidence="20">
    <location>
        <begin position="267"/>
        <end position="471"/>
    </location>
</feature>
<keyword evidence="13" id="KW-0325">Glycoprotein</keyword>
<feature type="disulfide bond" evidence="16">
    <location>
        <begin position="513"/>
        <end position="546"/>
    </location>
</feature>
<dbReference type="InterPro" id="IPR045371">
    <property type="entry name" value="ADAMTS_CR_3"/>
</dbReference>
<evidence type="ECO:0000256" key="11">
    <source>
        <dbReference type="ARBA" id="ARBA00023145"/>
    </source>
</evidence>